<dbReference type="GO" id="GO:0016790">
    <property type="term" value="F:thiolester hydrolase activity"/>
    <property type="evidence" value="ECO:0007669"/>
    <property type="project" value="InterPro"/>
</dbReference>
<dbReference type="OrthoDB" id="9801517at2"/>
<proteinExistence type="predicted"/>
<dbReference type="InterPro" id="IPR002864">
    <property type="entry name" value="Acyl-ACP_thioesterase_NHD"/>
</dbReference>
<protein>
    <recommendedName>
        <fullName evidence="1">Acyl-ACP thioesterase N-terminal hotdog domain-containing protein</fullName>
    </recommendedName>
</protein>
<organism evidence="2 3">
    <name type="scientific">Eubacterium plexicaudatum ASF492</name>
    <dbReference type="NCBI Taxonomy" id="1235802"/>
    <lineage>
        <taxon>Bacteria</taxon>
        <taxon>Bacillati</taxon>
        <taxon>Bacillota</taxon>
        <taxon>Clostridia</taxon>
        <taxon>Eubacteriales</taxon>
        <taxon>Eubacteriaceae</taxon>
        <taxon>Eubacterium</taxon>
    </lineage>
</organism>
<dbReference type="HOGENOM" id="CLU_1756063_0_0_9"/>
<dbReference type="GO" id="GO:0006633">
    <property type="term" value="P:fatty acid biosynthetic process"/>
    <property type="evidence" value="ECO:0007669"/>
    <property type="project" value="InterPro"/>
</dbReference>
<dbReference type="InterPro" id="IPR029069">
    <property type="entry name" value="HotDog_dom_sf"/>
</dbReference>
<evidence type="ECO:0000313" key="3">
    <source>
        <dbReference type="Proteomes" id="UP000012589"/>
    </source>
</evidence>
<keyword evidence="3" id="KW-1185">Reference proteome</keyword>
<dbReference type="Pfam" id="PF01643">
    <property type="entry name" value="Acyl-ACP_TE"/>
    <property type="match status" value="1"/>
</dbReference>
<accession>N2ACE9</accession>
<name>N2ACE9_9FIRM</name>
<dbReference type="eggNOG" id="COG3884">
    <property type="taxonomic scope" value="Bacteria"/>
</dbReference>
<dbReference type="Proteomes" id="UP000012589">
    <property type="component" value="Unassembled WGS sequence"/>
</dbReference>
<evidence type="ECO:0000313" key="2">
    <source>
        <dbReference type="EMBL" id="EMZ24138.1"/>
    </source>
</evidence>
<dbReference type="AlphaFoldDB" id="N2ACE9"/>
<evidence type="ECO:0000259" key="1">
    <source>
        <dbReference type="Pfam" id="PF01643"/>
    </source>
</evidence>
<dbReference type="STRING" id="1235802.C823_03402"/>
<comment type="caution">
    <text evidence="2">The sequence shown here is derived from an EMBL/GenBank/DDBJ whole genome shotgun (WGS) entry which is preliminary data.</text>
</comment>
<dbReference type="Gene3D" id="3.10.129.10">
    <property type="entry name" value="Hotdog Thioesterase"/>
    <property type="match status" value="1"/>
</dbReference>
<feature type="domain" description="Acyl-ACP thioesterase N-terminal hotdog" evidence="1">
    <location>
        <begin position="6"/>
        <end position="120"/>
    </location>
</feature>
<sequence>MMMNKSVYTMETRVRYSACGADRRTRLSDILDYLQDACTFQAEELGVGLDYMQEHQTAWVLSSWQADVIRDPVFGEKIRIITWPYDFHGFLGYRNFKIEDEAGNGIVLASSVWVFMDMKKTGRHGFCRRLPQPIRFSRGLRWNIWIEK</sequence>
<dbReference type="SUPFAM" id="SSF54637">
    <property type="entry name" value="Thioesterase/thiol ester dehydrase-isomerase"/>
    <property type="match status" value="1"/>
</dbReference>
<dbReference type="EMBL" id="AQFT01000100">
    <property type="protein sequence ID" value="EMZ24138.1"/>
    <property type="molecule type" value="Genomic_DNA"/>
</dbReference>
<gene>
    <name evidence="2" type="ORF">C823_03402</name>
</gene>
<dbReference type="PATRIC" id="fig|1235802.3.peg.3594"/>
<dbReference type="CDD" id="cd00586">
    <property type="entry name" value="4HBT"/>
    <property type="match status" value="1"/>
</dbReference>
<reference evidence="2 3" key="1">
    <citation type="journal article" date="2014" name="Genome Announc.">
        <title>Draft genome sequences of the altered schaedler flora, a defined bacterial community from gnotobiotic mice.</title>
        <authorList>
            <person name="Wannemuehler M.J."/>
            <person name="Overstreet A.M."/>
            <person name="Ward D.V."/>
            <person name="Phillips G.J."/>
        </authorList>
    </citation>
    <scope>NUCLEOTIDE SEQUENCE [LARGE SCALE GENOMIC DNA]</scope>
    <source>
        <strain evidence="2 3">ASF492</strain>
    </source>
</reference>